<dbReference type="Pfam" id="PF03480">
    <property type="entry name" value="DctP"/>
    <property type="match status" value="1"/>
</dbReference>
<dbReference type="AlphaFoldDB" id="A0A1I0BGE2"/>
<organism evidence="3 4">
    <name type="scientific">Marinobacter segnicrescens</name>
    <dbReference type="NCBI Taxonomy" id="430453"/>
    <lineage>
        <taxon>Bacteria</taxon>
        <taxon>Pseudomonadati</taxon>
        <taxon>Pseudomonadota</taxon>
        <taxon>Gammaproteobacteria</taxon>
        <taxon>Pseudomonadales</taxon>
        <taxon>Marinobacteraceae</taxon>
        <taxon>Marinobacter</taxon>
    </lineage>
</organism>
<evidence type="ECO:0000313" key="4">
    <source>
        <dbReference type="Proteomes" id="UP000198762"/>
    </source>
</evidence>
<evidence type="ECO:0000256" key="2">
    <source>
        <dbReference type="SAM" id="SignalP"/>
    </source>
</evidence>
<proteinExistence type="predicted"/>
<protein>
    <submittedName>
        <fullName evidence="3">Extracellular solute-binding protein, family 7</fullName>
    </submittedName>
</protein>
<dbReference type="PANTHER" id="PTHR33376:SF15">
    <property type="entry name" value="BLL6794 PROTEIN"/>
    <property type="match status" value="1"/>
</dbReference>
<accession>A0A1I0BGE2</accession>
<dbReference type="GO" id="GO:0055085">
    <property type="term" value="P:transmembrane transport"/>
    <property type="evidence" value="ECO:0007669"/>
    <property type="project" value="InterPro"/>
</dbReference>
<evidence type="ECO:0000256" key="1">
    <source>
        <dbReference type="ARBA" id="ARBA00022729"/>
    </source>
</evidence>
<dbReference type="STRING" id="430453.SAMN04487962_10411"/>
<sequence length="235" mass="25028">MKLNKNKTISLLSALAVGVTLASTSTQAVQLRHATGYAPGSMGAESTTTYAEAMEEISGGDVSAKVYALSLLNWAEMSDGIRDGMADSGTLLFPYFPAQYPLNSMLAELSMVVQLGESIDSKLMGLAYAGALSEYLMLDCPECMQEFAQQGQVFTGAGATTPYYLLCNTPVTSLADVAGKRLRAGGAQWARWAEDLDASPVSIPQNEVYEAMSQGVLDCSMMSTPELTLINLMEV</sequence>
<dbReference type="Proteomes" id="UP000198762">
    <property type="component" value="Unassembled WGS sequence"/>
</dbReference>
<dbReference type="PANTHER" id="PTHR33376">
    <property type="match status" value="1"/>
</dbReference>
<keyword evidence="4" id="KW-1185">Reference proteome</keyword>
<name>A0A1I0BGE2_9GAMM</name>
<keyword evidence="1 2" id="KW-0732">Signal</keyword>
<feature type="chain" id="PRO_5011480715" evidence="2">
    <location>
        <begin position="29"/>
        <end position="235"/>
    </location>
</feature>
<evidence type="ECO:0000313" key="3">
    <source>
        <dbReference type="EMBL" id="SET06044.1"/>
    </source>
</evidence>
<reference evidence="4" key="1">
    <citation type="submission" date="2016-10" db="EMBL/GenBank/DDBJ databases">
        <authorList>
            <person name="Varghese N."/>
            <person name="Submissions S."/>
        </authorList>
    </citation>
    <scope>NUCLEOTIDE SEQUENCE [LARGE SCALE GENOMIC DNA]</scope>
    <source>
        <strain evidence="4">CGMCC 1.6489</strain>
    </source>
</reference>
<feature type="non-terminal residue" evidence="3">
    <location>
        <position position="235"/>
    </location>
</feature>
<dbReference type="InterPro" id="IPR038404">
    <property type="entry name" value="TRAP_DctP_sf"/>
</dbReference>
<feature type="signal peptide" evidence="2">
    <location>
        <begin position="1"/>
        <end position="28"/>
    </location>
</feature>
<dbReference type="EMBL" id="FOHZ01000004">
    <property type="protein sequence ID" value="SET06044.1"/>
    <property type="molecule type" value="Genomic_DNA"/>
</dbReference>
<dbReference type="Gene3D" id="3.40.190.170">
    <property type="entry name" value="Bacterial extracellular solute-binding protein, family 7"/>
    <property type="match status" value="1"/>
</dbReference>
<dbReference type="InterPro" id="IPR018389">
    <property type="entry name" value="DctP_fam"/>
</dbReference>
<gene>
    <name evidence="3" type="ORF">SAMN04487962_10411</name>
</gene>